<dbReference type="Proteomes" id="UP000830671">
    <property type="component" value="Chromosome 8"/>
</dbReference>
<dbReference type="EMBL" id="CP019480">
    <property type="protein sequence ID" value="UQC89611.1"/>
    <property type="molecule type" value="Genomic_DNA"/>
</dbReference>
<feature type="region of interest" description="Disordered" evidence="1">
    <location>
        <begin position="1"/>
        <end position="53"/>
    </location>
</feature>
<dbReference type="RefSeq" id="XP_049151212.1">
    <property type="nucleotide sequence ID" value="XM_049294066.1"/>
</dbReference>
<keyword evidence="3" id="KW-1185">Reference proteome</keyword>
<evidence type="ECO:0000256" key="1">
    <source>
        <dbReference type="SAM" id="MobiDB-lite"/>
    </source>
</evidence>
<dbReference type="GeneID" id="73349076"/>
<evidence type="ECO:0000313" key="3">
    <source>
        <dbReference type="Proteomes" id="UP000830671"/>
    </source>
</evidence>
<gene>
    <name evidence="2" type="ORF">CLUP02_15142</name>
</gene>
<dbReference type="KEGG" id="clup:CLUP02_15142"/>
<proteinExistence type="predicted"/>
<accession>A0A9Q8T5J1</accession>
<feature type="region of interest" description="Disordered" evidence="1">
    <location>
        <begin position="102"/>
        <end position="153"/>
    </location>
</feature>
<feature type="compositionally biased region" description="Basic and acidic residues" evidence="1">
    <location>
        <begin position="9"/>
        <end position="21"/>
    </location>
</feature>
<reference evidence="2" key="1">
    <citation type="journal article" date="2021" name="Mol. Plant Microbe Interact.">
        <title>Complete Genome Sequence of the Plant-Pathogenic Fungus Colletotrichum lupini.</title>
        <authorList>
            <person name="Baroncelli R."/>
            <person name="Pensec F."/>
            <person name="Da Lio D."/>
            <person name="Boufleur T."/>
            <person name="Vicente I."/>
            <person name="Sarrocco S."/>
            <person name="Picot A."/>
            <person name="Baraldi E."/>
            <person name="Sukno S."/>
            <person name="Thon M."/>
            <person name="Le Floch G."/>
        </authorList>
    </citation>
    <scope>NUCLEOTIDE SEQUENCE</scope>
    <source>
        <strain evidence="2">IMI 504893</strain>
    </source>
</reference>
<feature type="compositionally biased region" description="Polar residues" evidence="1">
    <location>
        <begin position="136"/>
        <end position="149"/>
    </location>
</feature>
<evidence type="ECO:0000313" key="2">
    <source>
        <dbReference type="EMBL" id="UQC89611.1"/>
    </source>
</evidence>
<organism evidence="2 3">
    <name type="scientific">Colletotrichum lupini</name>
    <dbReference type="NCBI Taxonomy" id="145971"/>
    <lineage>
        <taxon>Eukaryota</taxon>
        <taxon>Fungi</taxon>
        <taxon>Dikarya</taxon>
        <taxon>Ascomycota</taxon>
        <taxon>Pezizomycotina</taxon>
        <taxon>Sordariomycetes</taxon>
        <taxon>Hypocreomycetidae</taxon>
        <taxon>Glomerellales</taxon>
        <taxon>Glomerellaceae</taxon>
        <taxon>Colletotrichum</taxon>
        <taxon>Colletotrichum acutatum species complex</taxon>
    </lineage>
</organism>
<dbReference type="AlphaFoldDB" id="A0A9Q8T5J1"/>
<name>A0A9Q8T5J1_9PEZI</name>
<protein>
    <submittedName>
        <fullName evidence="2">Uncharacterized protein</fullName>
    </submittedName>
</protein>
<sequence>MGMGAWMDQIEKDKTDREPRFDPTFLPSPWGPPSPQDISTATDEETKKKNKANESAIISMGQRRKKNTAKGCLGMHVAQFCYAIRCDAHTKVPCLQRLEKLSASRPPPVRSIRPSDFPPPTRLSGNDYQRKKMQTGGRNRSFTTPNRYTPSAPPLAGTALRDWPYLTLPLLLNLAPPPPSLSLSHLGFCNSLKEASNPLIILGLDLDQPNNFCFFLPIHLRRLPLRSILPILDSEIPTTLTCVQPLPQAHLNISTFLVRNIPSLATTPYALAITSLGLTRIADREQTATPSHRIPRQP</sequence>